<evidence type="ECO:0000256" key="11">
    <source>
        <dbReference type="ARBA" id="ARBA00047968"/>
    </source>
</evidence>
<evidence type="ECO:0000256" key="3">
    <source>
        <dbReference type="ARBA" id="ARBA00022801"/>
    </source>
</evidence>
<dbReference type="AlphaFoldDB" id="A0AAE1GKT6"/>
<dbReference type="SMART" id="SM00471">
    <property type="entry name" value="HDc"/>
    <property type="match status" value="1"/>
</dbReference>
<protein>
    <recommendedName>
        <fullName evidence="8">Guanosine-3',5'-bis(diphosphate) 3'-pyrophosphohydrolase MESH1</fullName>
        <ecNumber evidence="5">3.1.7.2</ecNumber>
    </recommendedName>
    <alternativeName>
        <fullName evidence="9">Metazoan SpoT homolog 1</fullName>
    </alternativeName>
    <alternativeName>
        <fullName evidence="10">Penta-phosphate guanosine-3'-pyrophosphohydrolase</fullName>
    </alternativeName>
</protein>
<sequence length="232" mass="26094">MKKQRGGQSGPHFSIHQQQRTLHTCFVPEERSLGAVFGLFGLVVEIMSDMSGIIQCVNFAAIQHKDQRRKDPEKTPYINHPIGVAQLLIEGGVSDADVIKGALLHDTIEDTNTTQQQLIDKFGPRVAGIVAEVTDDKSLSKEERKRLQIVHAASASHEAKLVKLADKLYNLRDLDRVTPEGWTRERVYQYFQWAAKVVDACSGTNEYLEAQLHELFNKWKCINNDDGVVTVQ</sequence>
<evidence type="ECO:0000256" key="1">
    <source>
        <dbReference type="ARBA" id="ARBA00001936"/>
    </source>
</evidence>
<dbReference type="EMBL" id="JAWQEG010000106">
    <property type="protein sequence ID" value="KAK3894555.1"/>
    <property type="molecule type" value="Genomic_DNA"/>
</dbReference>
<name>A0AAE1GKT6_PETCI</name>
<evidence type="ECO:0000256" key="9">
    <source>
        <dbReference type="ARBA" id="ARBA00041464"/>
    </source>
</evidence>
<dbReference type="InterPro" id="IPR003607">
    <property type="entry name" value="HD/PDEase_dom"/>
</dbReference>
<comment type="caution">
    <text evidence="13">The sequence shown here is derived from an EMBL/GenBank/DDBJ whole genome shotgun (WGS) entry which is preliminary data.</text>
</comment>
<comment type="function">
    <text evidence="6">ppGpp hydrolyzing enzyme involved in starvation response.</text>
</comment>
<dbReference type="SUPFAM" id="SSF109604">
    <property type="entry name" value="HD-domain/PDEase-like"/>
    <property type="match status" value="1"/>
</dbReference>
<keyword evidence="2" id="KW-0479">Metal-binding</keyword>
<dbReference type="PANTHER" id="PTHR46246">
    <property type="entry name" value="GUANOSINE-3',5'-BIS(DIPHOSPHATE) 3'-PYROPHOSPHOHYDROLASE MESH1"/>
    <property type="match status" value="1"/>
</dbReference>
<dbReference type="FunFam" id="1.10.3210.10:FF:000012">
    <property type="entry name" value="HD domain containing 3"/>
    <property type="match status" value="1"/>
</dbReference>
<keyword evidence="14" id="KW-1185">Reference proteome</keyword>
<reference evidence="13" key="1">
    <citation type="submission" date="2023-10" db="EMBL/GenBank/DDBJ databases">
        <title>Genome assemblies of two species of porcelain crab, Petrolisthes cinctipes and Petrolisthes manimaculis (Anomura: Porcellanidae).</title>
        <authorList>
            <person name="Angst P."/>
        </authorList>
    </citation>
    <scope>NUCLEOTIDE SEQUENCE</scope>
    <source>
        <strain evidence="13">PB745_01</strain>
        <tissue evidence="13">Gill</tissue>
    </source>
</reference>
<evidence type="ECO:0000256" key="6">
    <source>
        <dbReference type="ARBA" id="ARBA00037781"/>
    </source>
</evidence>
<evidence type="ECO:0000259" key="12">
    <source>
        <dbReference type="SMART" id="SM00471"/>
    </source>
</evidence>
<dbReference type="GO" id="GO:0008893">
    <property type="term" value="F:guanosine-3',5'-bis(diphosphate) 3'-diphosphatase activity"/>
    <property type="evidence" value="ECO:0007669"/>
    <property type="project" value="UniProtKB-EC"/>
</dbReference>
<keyword evidence="4" id="KW-0464">Manganese</keyword>
<keyword evidence="3" id="KW-0378">Hydrolase</keyword>
<gene>
    <name evidence="13" type="ORF">Pcinc_001711</name>
</gene>
<proteinExistence type="inferred from homology"/>
<dbReference type="InterPro" id="IPR052194">
    <property type="entry name" value="MESH1"/>
</dbReference>
<dbReference type="Pfam" id="PF13328">
    <property type="entry name" value="HD_4"/>
    <property type="match status" value="1"/>
</dbReference>
<dbReference type="Proteomes" id="UP001286313">
    <property type="component" value="Unassembled WGS sequence"/>
</dbReference>
<evidence type="ECO:0000256" key="10">
    <source>
        <dbReference type="ARBA" id="ARBA00041770"/>
    </source>
</evidence>
<evidence type="ECO:0000256" key="5">
    <source>
        <dbReference type="ARBA" id="ARBA00024387"/>
    </source>
</evidence>
<evidence type="ECO:0000256" key="8">
    <source>
        <dbReference type="ARBA" id="ARBA00040793"/>
    </source>
</evidence>
<feature type="domain" description="HD/PDEase" evidence="12">
    <location>
        <begin position="73"/>
        <end position="180"/>
    </location>
</feature>
<evidence type="ECO:0000313" key="14">
    <source>
        <dbReference type="Proteomes" id="UP001286313"/>
    </source>
</evidence>
<evidence type="ECO:0000256" key="7">
    <source>
        <dbReference type="ARBA" id="ARBA00038354"/>
    </source>
</evidence>
<comment type="similarity">
    <text evidence="7">Belongs to the MESH1 family.</text>
</comment>
<dbReference type="EC" id="3.1.7.2" evidence="5"/>
<organism evidence="13 14">
    <name type="scientific">Petrolisthes cinctipes</name>
    <name type="common">Flat porcelain crab</name>
    <dbReference type="NCBI Taxonomy" id="88211"/>
    <lineage>
        <taxon>Eukaryota</taxon>
        <taxon>Metazoa</taxon>
        <taxon>Ecdysozoa</taxon>
        <taxon>Arthropoda</taxon>
        <taxon>Crustacea</taxon>
        <taxon>Multicrustacea</taxon>
        <taxon>Malacostraca</taxon>
        <taxon>Eumalacostraca</taxon>
        <taxon>Eucarida</taxon>
        <taxon>Decapoda</taxon>
        <taxon>Pleocyemata</taxon>
        <taxon>Anomura</taxon>
        <taxon>Galatheoidea</taxon>
        <taxon>Porcellanidae</taxon>
        <taxon>Petrolisthes</taxon>
    </lineage>
</organism>
<dbReference type="Gene3D" id="1.10.3210.10">
    <property type="entry name" value="Hypothetical protein af1432"/>
    <property type="match status" value="1"/>
</dbReference>
<evidence type="ECO:0000256" key="4">
    <source>
        <dbReference type="ARBA" id="ARBA00023211"/>
    </source>
</evidence>
<dbReference type="PANTHER" id="PTHR46246:SF1">
    <property type="entry name" value="GUANOSINE-3',5'-BIS(DIPHOSPHATE) 3'-PYROPHOSPHOHYDROLASE MESH1"/>
    <property type="match status" value="1"/>
</dbReference>
<evidence type="ECO:0000256" key="2">
    <source>
        <dbReference type="ARBA" id="ARBA00022723"/>
    </source>
</evidence>
<accession>A0AAE1GKT6</accession>
<comment type="cofactor">
    <cofactor evidence="1">
        <name>Mn(2+)</name>
        <dbReference type="ChEBI" id="CHEBI:29035"/>
    </cofactor>
</comment>
<dbReference type="GO" id="GO:0046872">
    <property type="term" value="F:metal ion binding"/>
    <property type="evidence" value="ECO:0007669"/>
    <property type="project" value="UniProtKB-KW"/>
</dbReference>
<comment type="catalytic activity">
    <reaction evidence="11">
        <text>guanosine 3',5'-bis(diphosphate) + H2O = GDP + diphosphate + H(+)</text>
        <dbReference type="Rhea" id="RHEA:14253"/>
        <dbReference type="ChEBI" id="CHEBI:15377"/>
        <dbReference type="ChEBI" id="CHEBI:15378"/>
        <dbReference type="ChEBI" id="CHEBI:33019"/>
        <dbReference type="ChEBI" id="CHEBI:58189"/>
        <dbReference type="ChEBI" id="CHEBI:77828"/>
        <dbReference type="EC" id="3.1.7.2"/>
    </reaction>
</comment>
<dbReference type="CDD" id="cd00077">
    <property type="entry name" value="HDc"/>
    <property type="match status" value="1"/>
</dbReference>
<evidence type="ECO:0000313" key="13">
    <source>
        <dbReference type="EMBL" id="KAK3894555.1"/>
    </source>
</evidence>